<accession>A0A178HKP7</accession>
<dbReference type="InterPro" id="IPR050832">
    <property type="entry name" value="Bact_Acetyltransf"/>
</dbReference>
<dbReference type="RefSeq" id="WP_165603224.1">
    <property type="nucleotide sequence ID" value="NZ_LVVY01000141.1"/>
</dbReference>
<name>A0A178HKP7_9HYPH</name>
<keyword evidence="2" id="KW-0012">Acyltransferase</keyword>
<reference evidence="4 5" key="1">
    <citation type="submission" date="2016-03" db="EMBL/GenBank/DDBJ databases">
        <title>Genome sequencing of Devosia sp. S37.</title>
        <authorList>
            <person name="Mohd Nor M."/>
        </authorList>
    </citation>
    <scope>NUCLEOTIDE SEQUENCE [LARGE SCALE GENOMIC DNA]</scope>
    <source>
        <strain evidence="4 5">S37</strain>
    </source>
</reference>
<dbReference type="Gene3D" id="3.40.630.30">
    <property type="match status" value="1"/>
</dbReference>
<gene>
    <name evidence="4" type="ORF">A3840_18355</name>
</gene>
<protein>
    <recommendedName>
        <fullName evidence="3">N-acetyltransferase domain-containing protein</fullName>
    </recommendedName>
</protein>
<dbReference type="STRING" id="1770058.A3840_18355"/>
<dbReference type="SUPFAM" id="SSF55729">
    <property type="entry name" value="Acyl-CoA N-acyltransferases (Nat)"/>
    <property type="match status" value="1"/>
</dbReference>
<keyword evidence="5" id="KW-1185">Reference proteome</keyword>
<evidence type="ECO:0000256" key="2">
    <source>
        <dbReference type="ARBA" id="ARBA00023315"/>
    </source>
</evidence>
<organism evidence="4 5">
    <name type="scientific">Devosia elaeis</name>
    <dbReference type="NCBI Taxonomy" id="1770058"/>
    <lineage>
        <taxon>Bacteria</taxon>
        <taxon>Pseudomonadati</taxon>
        <taxon>Pseudomonadota</taxon>
        <taxon>Alphaproteobacteria</taxon>
        <taxon>Hyphomicrobiales</taxon>
        <taxon>Devosiaceae</taxon>
        <taxon>Devosia</taxon>
    </lineage>
</organism>
<dbReference type="InterPro" id="IPR016181">
    <property type="entry name" value="Acyl_CoA_acyltransferase"/>
</dbReference>
<evidence type="ECO:0000256" key="1">
    <source>
        <dbReference type="ARBA" id="ARBA00022679"/>
    </source>
</evidence>
<dbReference type="GO" id="GO:0016747">
    <property type="term" value="F:acyltransferase activity, transferring groups other than amino-acyl groups"/>
    <property type="evidence" value="ECO:0007669"/>
    <property type="project" value="InterPro"/>
</dbReference>
<dbReference type="PROSITE" id="PS51186">
    <property type="entry name" value="GNAT"/>
    <property type="match status" value="1"/>
</dbReference>
<feature type="domain" description="N-acetyltransferase" evidence="3">
    <location>
        <begin position="3"/>
        <end position="165"/>
    </location>
</feature>
<sequence>MNGLVRQLTEADAEAFRAIRLEALADSPDAFGGDLAEESRQGLEAFTRQITQSAIFGAFTGDELRGVVGLFWNDSAKRRHLDHLYTVYVTPAARGTGIGLPLIETALDHARARGLVQVLLGVATHNGPAIALYRKAGFDIYGTEKRSLFVNGRYIDEHMMVRFLDHEPVQQQGATESDKSE</sequence>
<dbReference type="PANTHER" id="PTHR43877">
    <property type="entry name" value="AMINOALKYLPHOSPHONATE N-ACETYLTRANSFERASE-RELATED-RELATED"/>
    <property type="match status" value="1"/>
</dbReference>
<evidence type="ECO:0000313" key="4">
    <source>
        <dbReference type="EMBL" id="OAM73347.1"/>
    </source>
</evidence>
<dbReference type="Proteomes" id="UP000078389">
    <property type="component" value="Unassembled WGS sequence"/>
</dbReference>
<dbReference type="Pfam" id="PF00583">
    <property type="entry name" value="Acetyltransf_1"/>
    <property type="match status" value="1"/>
</dbReference>
<evidence type="ECO:0000259" key="3">
    <source>
        <dbReference type="PROSITE" id="PS51186"/>
    </source>
</evidence>
<proteinExistence type="predicted"/>
<dbReference type="InterPro" id="IPR000182">
    <property type="entry name" value="GNAT_dom"/>
</dbReference>
<dbReference type="AlphaFoldDB" id="A0A178HKP7"/>
<comment type="caution">
    <text evidence="4">The sequence shown here is derived from an EMBL/GenBank/DDBJ whole genome shotgun (WGS) entry which is preliminary data.</text>
</comment>
<dbReference type="CDD" id="cd04301">
    <property type="entry name" value="NAT_SF"/>
    <property type="match status" value="1"/>
</dbReference>
<evidence type="ECO:0000313" key="5">
    <source>
        <dbReference type="Proteomes" id="UP000078389"/>
    </source>
</evidence>
<keyword evidence="1" id="KW-0808">Transferase</keyword>
<dbReference type="EMBL" id="LVVY01000141">
    <property type="protein sequence ID" value="OAM73347.1"/>
    <property type="molecule type" value="Genomic_DNA"/>
</dbReference>